<evidence type="ECO:0008006" key="6">
    <source>
        <dbReference type="Google" id="ProtNLM"/>
    </source>
</evidence>
<feature type="compositionally biased region" description="Polar residues" evidence="1">
    <location>
        <begin position="50"/>
        <end position="61"/>
    </location>
</feature>
<name>A0A380U2Y4_ACIJO</name>
<gene>
    <name evidence="2" type="ORF">I6G67_05165</name>
    <name evidence="3" type="ORF">NCTC10308_01725</name>
</gene>
<organism evidence="3 4">
    <name type="scientific">Acinetobacter johnsonii</name>
    <dbReference type="NCBI Taxonomy" id="40214"/>
    <lineage>
        <taxon>Bacteria</taxon>
        <taxon>Pseudomonadati</taxon>
        <taxon>Pseudomonadota</taxon>
        <taxon>Gammaproteobacteria</taxon>
        <taxon>Moraxellales</taxon>
        <taxon>Moraxellaceae</taxon>
        <taxon>Acinetobacter</taxon>
    </lineage>
</organism>
<proteinExistence type="predicted"/>
<protein>
    <recommendedName>
        <fullName evidence="6">HK97 gp10 family phage protein</fullName>
    </recommendedName>
</protein>
<reference evidence="2 5" key="2">
    <citation type="submission" date="2020-12" db="EMBL/GenBank/DDBJ databases">
        <title>FDA dAtabase for Regulatory Grade micrObial Sequences (FDA-ARGOS): Supporting development and validation of Infectious Disease Dx tests.</title>
        <authorList>
            <person name="Sproer C."/>
            <person name="Gronow S."/>
            <person name="Severitt S."/>
            <person name="Schroder I."/>
            <person name="Tallon L."/>
            <person name="Sadzewicz L."/>
            <person name="Zhao X."/>
            <person name="Boylan J."/>
            <person name="Ott S."/>
            <person name="Bowen H."/>
            <person name="Vavikolanu K."/>
            <person name="Mehta A."/>
            <person name="Aluvathingal J."/>
            <person name="Nadendla S."/>
            <person name="Lowell S."/>
            <person name="Myers T."/>
            <person name="Yan Y."/>
            <person name="Sichtig H."/>
        </authorList>
    </citation>
    <scope>NUCLEOTIDE SEQUENCE [LARGE SCALE GENOMIC DNA]</scope>
    <source>
        <strain evidence="2 5">FDAARGOS_910</strain>
    </source>
</reference>
<dbReference type="Proteomes" id="UP000254227">
    <property type="component" value="Unassembled WGS sequence"/>
</dbReference>
<evidence type="ECO:0000313" key="3">
    <source>
        <dbReference type="EMBL" id="SUT95409.1"/>
    </source>
</evidence>
<dbReference type="EMBL" id="CP065666">
    <property type="protein sequence ID" value="QPS04852.1"/>
    <property type="molecule type" value="Genomic_DNA"/>
</dbReference>
<dbReference type="AlphaFoldDB" id="A0A380U2Y4"/>
<accession>A0A380U2Y4</accession>
<feature type="region of interest" description="Disordered" evidence="1">
    <location>
        <begin position="49"/>
        <end position="73"/>
    </location>
</feature>
<dbReference type="RefSeq" id="WP_004695942.1">
    <property type="nucleotide sequence ID" value="NZ_BBTB01000032.1"/>
</dbReference>
<dbReference type="EMBL" id="UFRV01000006">
    <property type="protein sequence ID" value="SUT95409.1"/>
    <property type="molecule type" value="Genomic_DNA"/>
</dbReference>
<sequence>MGWKNKPSNFALEIKKVGDEHLRKVSAEMLQQVIVGSPVDTGAFRGNHRISVNSPDNTYDLSTADKGGGATQQEGNQKILQVKLGDLVYVQNNLPYAVALENGHSQQRPLGIYSVAFMNVSSKYK</sequence>
<evidence type="ECO:0000256" key="1">
    <source>
        <dbReference type="SAM" id="MobiDB-lite"/>
    </source>
</evidence>
<reference evidence="3 4" key="1">
    <citation type="submission" date="2018-06" db="EMBL/GenBank/DDBJ databases">
        <authorList>
            <consortium name="Pathogen Informatics"/>
            <person name="Doyle S."/>
        </authorList>
    </citation>
    <scope>NUCLEOTIDE SEQUENCE [LARGE SCALE GENOMIC DNA]</scope>
    <source>
        <strain evidence="3 4">NCTC10308</strain>
    </source>
</reference>
<evidence type="ECO:0000313" key="5">
    <source>
        <dbReference type="Proteomes" id="UP000595107"/>
    </source>
</evidence>
<evidence type="ECO:0000313" key="2">
    <source>
        <dbReference type="EMBL" id="QPS04852.1"/>
    </source>
</evidence>
<evidence type="ECO:0000313" key="4">
    <source>
        <dbReference type="Proteomes" id="UP000254227"/>
    </source>
</evidence>
<dbReference type="Proteomes" id="UP000595107">
    <property type="component" value="Chromosome"/>
</dbReference>